<protein>
    <submittedName>
        <fullName evidence="2">Uncharacterized protein</fullName>
    </submittedName>
</protein>
<accession>A0A6J4UJH1</accession>
<reference evidence="2" key="1">
    <citation type="submission" date="2020-02" db="EMBL/GenBank/DDBJ databases">
        <authorList>
            <person name="Meier V. D."/>
        </authorList>
    </citation>
    <scope>NUCLEOTIDE SEQUENCE</scope>
    <source>
        <strain evidence="2">AVDCRST_MAG73</strain>
    </source>
</reference>
<organism evidence="2">
    <name type="scientific">uncultured Thermomicrobiales bacterium</name>
    <dbReference type="NCBI Taxonomy" id="1645740"/>
    <lineage>
        <taxon>Bacteria</taxon>
        <taxon>Pseudomonadati</taxon>
        <taxon>Thermomicrobiota</taxon>
        <taxon>Thermomicrobia</taxon>
        <taxon>Thermomicrobiales</taxon>
        <taxon>environmental samples</taxon>
    </lineage>
</organism>
<evidence type="ECO:0000313" key="2">
    <source>
        <dbReference type="EMBL" id="CAA9552593.1"/>
    </source>
</evidence>
<dbReference type="EMBL" id="CADCWE010000201">
    <property type="protein sequence ID" value="CAA9552593.1"/>
    <property type="molecule type" value="Genomic_DNA"/>
</dbReference>
<dbReference type="AlphaFoldDB" id="A0A6J4UJH1"/>
<gene>
    <name evidence="2" type="ORF">AVDCRST_MAG73-3073</name>
</gene>
<feature type="signal peptide" evidence="1">
    <location>
        <begin position="1"/>
        <end position="27"/>
    </location>
</feature>
<sequence length="246" mass="24890">MVMVTLTAIARSLRRWLIIGGAVVAIAAGTTDQAKAQGIEFTPADPANCALEPYTVDELRAILLTASAAATPGAATPETDAADPEASPFALPAGEAADEATVAEIEATMRQILDCTATGDFLSVLAGFSPEAVTELFVGVGAGPGPSEDEVGLIITALTEGDPTPEAAADRSALVGVRDVRTLGNGRVGALVDTGDASELSGAADLAEAVQSGAIETAYVVFANDGERYVIVELVDALEEQYPASG</sequence>
<proteinExistence type="predicted"/>
<keyword evidence="1" id="KW-0732">Signal</keyword>
<name>A0A6J4UJH1_9BACT</name>
<evidence type="ECO:0000256" key="1">
    <source>
        <dbReference type="SAM" id="SignalP"/>
    </source>
</evidence>
<feature type="chain" id="PRO_5026813815" evidence="1">
    <location>
        <begin position="28"/>
        <end position="246"/>
    </location>
</feature>